<reference evidence="2 3" key="1">
    <citation type="submission" date="2012-10" db="EMBL/GenBank/DDBJ databases">
        <authorList>
            <person name="Zafar N."/>
            <person name="Inman J."/>
            <person name="Hall N."/>
            <person name="Lorenzi H."/>
            <person name="Caler E."/>
        </authorList>
    </citation>
    <scope>NUCLEOTIDE SEQUENCE [LARGE SCALE GENOMIC DNA]</scope>
    <source>
        <strain evidence="2 3">IP1</strain>
    </source>
</reference>
<dbReference type="OrthoDB" id="30131at2759"/>
<organism evidence="2 3">
    <name type="scientific">Entamoeba invadens IP1</name>
    <dbReference type="NCBI Taxonomy" id="370355"/>
    <lineage>
        <taxon>Eukaryota</taxon>
        <taxon>Amoebozoa</taxon>
        <taxon>Evosea</taxon>
        <taxon>Archamoebae</taxon>
        <taxon>Mastigamoebida</taxon>
        <taxon>Entamoebidae</taxon>
        <taxon>Entamoeba</taxon>
    </lineage>
</organism>
<evidence type="ECO:0000313" key="3">
    <source>
        <dbReference type="Proteomes" id="UP000014680"/>
    </source>
</evidence>
<feature type="compositionally biased region" description="Low complexity" evidence="1">
    <location>
        <begin position="41"/>
        <end position="50"/>
    </location>
</feature>
<dbReference type="KEGG" id="eiv:EIN_359850"/>
<dbReference type="Proteomes" id="UP000014680">
    <property type="component" value="Unassembled WGS sequence"/>
</dbReference>
<feature type="region of interest" description="Disordered" evidence="1">
    <location>
        <begin position="29"/>
        <end position="62"/>
    </location>
</feature>
<proteinExistence type="predicted"/>
<dbReference type="RefSeq" id="XP_004257663.1">
    <property type="nucleotide sequence ID" value="XM_004257615.1"/>
</dbReference>
<evidence type="ECO:0000313" key="2">
    <source>
        <dbReference type="EMBL" id="ELP90892.1"/>
    </source>
</evidence>
<keyword evidence="3" id="KW-1185">Reference proteome</keyword>
<accession>A0A0A1U7R1</accession>
<dbReference type="EMBL" id="KB206483">
    <property type="protein sequence ID" value="ELP90892.1"/>
    <property type="molecule type" value="Genomic_DNA"/>
</dbReference>
<sequence>MTWFGSLFGKSAPTIHLEETEDKLVYDQTTQRWVKESEQNSPTSTSVPSTSPRPPISPMPVTQPLTVHLHSISARRPRYIDPFTNQVHTSAPPMVEVSATPLI</sequence>
<gene>
    <name evidence="2" type="ORF">EIN_359850</name>
</gene>
<dbReference type="GeneID" id="14889923"/>
<dbReference type="VEuPathDB" id="AmoebaDB:EIN_359850"/>
<name>A0A0A1U7R1_ENTIV</name>
<dbReference type="AlphaFoldDB" id="A0A0A1U7R1"/>
<evidence type="ECO:0000256" key="1">
    <source>
        <dbReference type="SAM" id="MobiDB-lite"/>
    </source>
</evidence>
<protein>
    <submittedName>
        <fullName evidence="2">Uncharacterized protein</fullName>
    </submittedName>
</protein>